<organism evidence="14 15">
    <name type="scientific">Leptosia nina</name>
    <dbReference type="NCBI Taxonomy" id="320188"/>
    <lineage>
        <taxon>Eukaryota</taxon>
        <taxon>Metazoa</taxon>
        <taxon>Ecdysozoa</taxon>
        <taxon>Arthropoda</taxon>
        <taxon>Hexapoda</taxon>
        <taxon>Insecta</taxon>
        <taxon>Pterygota</taxon>
        <taxon>Neoptera</taxon>
        <taxon>Endopterygota</taxon>
        <taxon>Lepidoptera</taxon>
        <taxon>Glossata</taxon>
        <taxon>Ditrysia</taxon>
        <taxon>Papilionoidea</taxon>
        <taxon>Pieridae</taxon>
        <taxon>Pierinae</taxon>
        <taxon>Leptosia</taxon>
    </lineage>
</organism>
<dbReference type="PROSITE" id="PS51348">
    <property type="entry name" value="GLYCOSYL_HYDROL_F22_2"/>
    <property type="match status" value="1"/>
</dbReference>
<evidence type="ECO:0000256" key="10">
    <source>
        <dbReference type="ARBA" id="ARBA00031262"/>
    </source>
</evidence>
<feature type="signal peptide" evidence="12">
    <location>
        <begin position="1"/>
        <end position="19"/>
    </location>
</feature>
<evidence type="ECO:0000256" key="3">
    <source>
        <dbReference type="ARBA" id="ARBA00012732"/>
    </source>
</evidence>
<name>A0AAV1IUD7_9NEOP</name>
<dbReference type="InterPro" id="IPR019799">
    <property type="entry name" value="Glyco_hydro_22_CS"/>
</dbReference>
<evidence type="ECO:0000256" key="5">
    <source>
        <dbReference type="ARBA" id="ARBA00022529"/>
    </source>
</evidence>
<evidence type="ECO:0000313" key="15">
    <source>
        <dbReference type="Proteomes" id="UP001497472"/>
    </source>
</evidence>
<protein>
    <recommendedName>
        <fullName evidence="4">Lysozyme</fullName>
        <ecNumber evidence="3">3.2.1.17</ecNumber>
    </recommendedName>
    <alternativeName>
        <fullName evidence="10">1,4-beta-N-acetylmuramidase</fullName>
    </alternativeName>
</protein>
<keyword evidence="8" id="KW-1015">Disulfide bond</keyword>
<keyword evidence="7" id="KW-0378">Hydrolase</keyword>
<evidence type="ECO:0000256" key="4">
    <source>
        <dbReference type="ARBA" id="ARBA00020438"/>
    </source>
</evidence>
<dbReference type="EMBL" id="CAVLEF010000001">
    <property type="protein sequence ID" value="CAK1540729.1"/>
    <property type="molecule type" value="Genomic_DNA"/>
</dbReference>
<dbReference type="InterPro" id="IPR000974">
    <property type="entry name" value="Glyco_hydro_22_lys"/>
</dbReference>
<dbReference type="PANTHER" id="PTHR11407:SF63">
    <property type="entry name" value="LYSOZYME C"/>
    <property type="match status" value="1"/>
</dbReference>
<dbReference type="EC" id="3.2.1.17" evidence="3"/>
<comment type="similarity">
    <text evidence="2 11">Belongs to the glycosyl hydrolase 22 family.</text>
</comment>
<dbReference type="GO" id="GO:0042742">
    <property type="term" value="P:defense response to bacterium"/>
    <property type="evidence" value="ECO:0007669"/>
    <property type="project" value="UniProtKB-KW"/>
</dbReference>
<evidence type="ECO:0000256" key="7">
    <source>
        <dbReference type="ARBA" id="ARBA00022801"/>
    </source>
</evidence>
<sequence>MKVAVVLLLVAVAVYVTDAKTFTRCGLVKELRKQGFPENEMRNWVCLVENESSRRTDLVSKKNTNGSRDYGLFQINDKYWCSNNGKPGKDCNVACDQLITDDITRASNCAKKVFKRHGFNAWYGWKNHCQGSLPDITPC</sequence>
<evidence type="ECO:0000256" key="1">
    <source>
        <dbReference type="ARBA" id="ARBA00000632"/>
    </source>
</evidence>
<dbReference type="Proteomes" id="UP001497472">
    <property type="component" value="Unassembled WGS sequence"/>
</dbReference>
<accession>A0AAV1IUD7</accession>
<evidence type="ECO:0000256" key="8">
    <source>
        <dbReference type="ARBA" id="ARBA00023157"/>
    </source>
</evidence>
<keyword evidence="12" id="KW-0732">Signal</keyword>
<dbReference type="Gene3D" id="1.10.530.10">
    <property type="match status" value="1"/>
</dbReference>
<dbReference type="InterPro" id="IPR023346">
    <property type="entry name" value="Lysozyme-like_dom_sf"/>
</dbReference>
<gene>
    <name evidence="14" type="ORF">LNINA_LOCUS761</name>
</gene>
<reference evidence="14 15" key="1">
    <citation type="submission" date="2023-11" db="EMBL/GenBank/DDBJ databases">
        <authorList>
            <person name="Okamura Y."/>
        </authorList>
    </citation>
    <scope>NUCLEOTIDE SEQUENCE [LARGE SCALE GENOMIC DNA]</scope>
</reference>
<evidence type="ECO:0000256" key="9">
    <source>
        <dbReference type="ARBA" id="ARBA00023295"/>
    </source>
</evidence>
<dbReference type="GO" id="GO:0003796">
    <property type="term" value="F:lysozyme activity"/>
    <property type="evidence" value="ECO:0007669"/>
    <property type="project" value="UniProtKB-EC"/>
</dbReference>
<dbReference type="PANTHER" id="PTHR11407">
    <property type="entry name" value="LYSOZYME C"/>
    <property type="match status" value="1"/>
</dbReference>
<dbReference type="AlphaFoldDB" id="A0AAV1IUD7"/>
<dbReference type="SMART" id="SM00263">
    <property type="entry name" value="LYZ1"/>
    <property type="match status" value="1"/>
</dbReference>
<dbReference type="Pfam" id="PF00062">
    <property type="entry name" value="Lys"/>
    <property type="match status" value="1"/>
</dbReference>
<comment type="caution">
    <text evidence="14">The sequence shown here is derived from an EMBL/GenBank/DDBJ whole genome shotgun (WGS) entry which is preliminary data.</text>
</comment>
<dbReference type="PRINTS" id="PR00135">
    <property type="entry name" value="LYZLACT"/>
</dbReference>
<evidence type="ECO:0000256" key="12">
    <source>
        <dbReference type="SAM" id="SignalP"/>
    </source>
</evidence>
<feature type="domain" description="Glycosyl hydrolases family 22 (GH22)" evidence="13">
    <location>
        <begin position="91"/>
        <end position="109"/>
    </location>
</feature>
<dbReference type="PRINTS" id="PR00137">
    <property type="entry name" value="LYSOZYME"/>
</dbReference>
<evidence type="ECO:0000256" key="11">
    <source>
        <dbReference type="RuleBase" id="RU004440"/>
    </source>
</evidence>
<dbReference type="SUPFAM" id="SSF53955">
    <property type="entry name" value="Lysozyme-like"/>
    <property type="match status" value="1"/>
</dbReference>
<feature type="chain" id="PRO_5043595066" description="Lysozyme" evidence="12">
    <location>
        <begin position="20"/>
        <end position="139"/>
    </location>
</feature>
<comment type="catalytic activity">
    <reaction evidence="1">
        <text>Hydrolysis of (1-&gt;4)-beta-linkages between N-acetylmuramic acid and N-acetyl-D-glucosamine residues in a peptidoglycan and between N-acetyl-D-glucosamine residues in chitodextrins.</text>
        <dbReference type="EC" id="3.2.1.17"/>
    </reaction>
</comment>
<evidence type="ECO:0000313" key="14">
    <source>
        <dbReference type="EMBL" id="CAK1540729.1"/>
    </source>
</evidence>
<evidence type="ECO:0000256" key="6">
    <source>
        <dbReference type="ARBA" id="ARBA00022638"/>
    </source>
</evidence>
<dbReference type="GO" id="GO:0031640">
    <property type="term" value="P:killing of cells of another organism"/>
    <property type="evidence" value="ECO:0007669"/>
    <property type="project" value="UniProtKB-KW"/>
</dbReference>
<keyword evidence="9" id="KW-0326">Glycosidase</keyword>
<proteinExistence type="inferred from homology"/>
<keyword evidence="5" id="KW-0929">Antimicrobial</keyword>
<evidence type="ECO:0000259" key="13">
    <source>
        <dbReference type="PROSITE" id="PS00128"/>
    </source>
</evidence>
<dbReference type="InterPro" id="IPR001916">
    <property type="entry name" value="Glyco_hydro_22"/>
</dbReference>
<dbReference type="FunFam" id="1.10.530.10:FF:000001">
    <property type="entry name" value="Lysozyme C"/>
    <property type="match status" value="1"/>
</dbReference>
<dbReference type="PROSITE" id="PS00128">
    <property type="entry name" value="GLYCOSYL_HYDROL_F22_1"/>
    <property type="match status" value="1"/>
</dbReference>
<evidence type="ECO:0000256" key="2">
    <source>
        <dbReference type="ARBA" id="ARBA00010859"/>
    </source>
</evidence>
<dbReference type="CDD" id="cd16899">
    <property type="entry name" value="LYZ_C_invert"/>
    <property type="match status" value="1"/>
</dbReference>
<keyword evidence="6" id="KW-0081">Bacteriolytic enzyme</keyword>
<keyword evidence="15" id="KW-1185">Reference proteome</keyword>